<dbReference type="PANTHER" id="PTHR46401:SF2">
    <property type="entry name" value="GLYCOSYLTRANSFERASE WBBK-RELATED"/>
    <property type="match status" value="1"/>
</dbReference>
<accession>A0ABU8M9B7</accession>
<feature type="domain" description="Glycosyltransferase subfamily 4-like N-terminal" evidence="4">
    <location>
        <begin position="15"/>
        <end position="173"/>
    </location>
</feature>
<dbReference type="InterPro" id="IPR023986">
    <property type="entry name" value="GlycosylTfrase_MSMEG0565"/>
</dbReference>
<name>A0ABU8M9B7_9PSEU</name>
<feature type="domain" description="Glycosyl transferase family 1" evidence="3">
    <location>
        <begin position="189"/>
        <end position="358"/>
    </location>
</feature>
<keyword evidence="6" id="KW-1185">Reference proteome</keyword>
<dbReference type="SUPFAM" id="SSF53756">
    <property type="entry name" value="UDP-Glycosyltransferase/glycogen phosphorylase"/>
    <property type="match status" value="1"/>
</dbReference>
<dbReference type="EMBL" id="JBBEGM010000010">
    <property type="protein sequence ID" value="MEJ2863915.1"/>
    <property type="molecule type" value="Genomic_DNA"/>
</dbReference>
<dbReference type="InterPro" id="IPR028098">
    <property type="entry name" value="Glyco_trans_4-like_N"/>
</dbReference>
<evidence type="ECO:0000256" key="1">
    <source>
        <dbReference type="ARBA" id="ARBA00022676"/>
    </source>
</evidence>
<protein>
    <submittedName>
        <fullName evidence="5">MSMEG_0565 family glycosyltransferase</fullName>
    </submittedName>
</protein>
<dbReference type="Pfam" id="PF13439">
    <property type="entry name" value="Glyco_transf_4"/>
    <property type="match status" value="1"/>
</dbReference>
<evidence type="ECO:0000259" key="3">
    <source>
        <dbReference type="Pfam" id="PF00534"/>
    </source>
</evidence>
<dbReference type="Proteomes" id="UP001369736">
    <property type="component" value="Unassembled WGS sequence"/>
</dbReference>
<evidence type="ECO:0000313" key="5">
    <source>
        <dbReference type="EMBL" id="MEJ2863915.1"/>
    </source>
</evidence>
<keyword evidence="2" id="KW-0808">Transferase</keyword>
<sequence>MKELGLVTHSTSPRGGMVHTLALAEALQAAGQAVHVVTQGDPAAGLFRPTTVPFTVLPAPPGGGSLADKVFTSIDLLSGALGDVAHRFDVLHTQDCIAARAAARVRDAGAAVAVVRTVHHVDDFTTPALVACQRAAIREPDRVLVVSEQWRRILRDEYAREAVVVPNGVDPDRFPPVAPARLAELRAAVGAEDRFLFLSVGGVEPRKGTHVAVEALAELKATMPHPPMLVIVGGHSFRDYAAYRTETLERLPDLGLELGRDVVLLGTLSEADLGAWYRGADALCFPSLKEGWGLAVLEAMAADLPVVASDLPVFREYLLHRHNALMPHAGDGAALARAMQEMYADRALRRRLRTGGRETLARYTWAASARRHLAVYDDVRAGVGHPAGQGGPDGARRATLR</sequence>
<dbReference type="Gene3D" id="3.40.50.2000">
    <property type="entry name" value="Glycogen Phosphorylase B"/>
    <property type="match status" value="2"/>
</dbReference>
<dbReference type="NCBIfam" id="TIGR04047">
    <property type="entry name" value="MSMEG_0565_glyc"/>
    <property type="match status" value="1"/>
</dbReference>
<keyword evidence="1" id="KW-0328">Glycosyltransferase</keyword>
<dbReference type="CDD" id="cd03801">
    <property type="entry name" value="GT4_PimA-like"/>
    <property type="match status" value="1"/>
</dbReference>
<gene>
    <name evidence="5" type="ORF">WCD58_22350</name>
</gene>
<dbReference type="RefSeq" id="WP_337705285.1">
    <property type="nucleotide sequence ID" value="NZ_JBBEGM010000010.1"/>
</dbReference>
<organism evidence="5 6">
    <name type="scientific">Actinomycetospora flava</name>
    <dbReference type="NCBI Taxonomy" id="3129232"/>
    <lineage>
        <taxon>Bacteria</taxon>
        <taxon>Bacillati</taxon>
        <taxon>Actinomycetota</taxon>
        <taxon>Actinomycetes</taxon>
        <taxon>Pseudonocardiales</taxon>
        <taxon>Pseudonocardiaceae</taxon>
        <taxon>Actinomycetospora</taxon>
    </lineage>
</organism>
<proteinExistence type="predicted"/>
<comment type="caution">
    <text evidence="5">The sequence shown here is derived from an EMBL/GenBank/DDBJ whole genome shotgun (WGS) entry which is preliminary data.</text>
</comment>
<reference evidence="5 6" key="1">
    <citation type="submission" date="2024-03" db="EMBL/GenBank/DDBJ databases">
        <title>Actinomycetospora sp. OC33-EN07, a novel actinomycete isolated from wild orchid (Aerides multiflora).</title>
        <authorList>
            <person name="Suriyachadkun C."/>
        </authorList>
    </citation>
    <scope>NUCLEOTIDE SEQUENCE [LARGE SCALE GENOMIC DNA]</scope>
    <source>
        <strain evidence="5 6">OC33-EN07</strain>
    </source>
</reference>
<evidence type="ECO:0000259" key="4">
    <source>
        <dbReference type="Pfam" id="PF13439"/>
    </source>
</evidence>
<dbReference type="PANTHER" id="PTHR46401">
    <property type="entry name" value="GLYCOSYLTRANSFERASE WBBK-RELATED"/>
    <property type="match status" value="1"/>
</dbReference>
<evidence type="ECO:0000256" key="2">
    <source>
        <dbReference type="ARBA" id="ARBA00022679"/>
    </source>
</evidence>
<dbReference type="Pfam" id="PF00534">
    <property type="entry name" value="Glycos_transf_1"/>
    <property type="match status" value="1"/>
</dbReference>
<evidence type="ECO:0000313" key="6">
    <source>
        <dbReference type="Proteomes" id="UP001369736"/>
    </source>
</evidence>
<dbReference type="InterPro" id="IPR001296">
    <property type="entry name" value="Glyco_trans_1"/>
</dbReference>